<gene>
    <name evidence="1" type="ORF">IEW27_07805</name>
</gene>
<organism evidence="1 2">
    <name type="scientific">Chryseobacterium muglaense</name>
    <dbReference type="NCBI Taxonomy" id="2893752"/>
    <lineage>
        <taxon>Bacteria</taxon>
        <taxon>Pseudomonadati</taxon>
        <taxon>Bacteroidota</taxon>
        <taxon>Flavobacteriia</taxon>
        <taxon>Flavobacteriales</taxon>
        <taxon>Weeksellaceae</taxon>
        <taxon>Chryseobacterium group</taxon>
        <taxon>Chryseobacterium</taxon>
    </lineage>
</organism>
<comment type="caution">
    <text evidence="1">The sequence shown here is derived from an EMBL/GenBank/DDBJ whole genome shotgun (WGS) entry which is preliminary data.</text>
</comment>
<reference evidence="2" key="1">
    <citation type="submission" date="2023-07" db="EMBL/GenBank/DDBJ databases">
        <title>Description of novel Chryseobacterium sp. strain C-2.</title>
        <authorList>
            <person name="Saticioglu I.B."/>
        </authorList>
    </citation>
    <scope>NUCLEOTIDE SEQUENCE [LARGE SCALE GENOMIC DNA]</scope>
    <source>
        <strain evidence="2">C-2</strain>
    </source>
</reference>
<dbReference type="EMBL" id="JACXXP010000006">
    <property type="protein sequence ID" value="MBD3904494.1"/>
    <property type="molecule type" value="Genomic_DNA"/>
</dbReference>
<accession>A0ABR8M2H6</accession>
<proteinExistence type="predicted"/>
<protein>
    <submittedName>
        <fullName evidence="1">Uncharacterized protein</fullName>
    </submittedName>
</protein>
<evidence type="ECO:0000313" key="2">
    <source>
        <dbReference type="Proteomes" id="UP000603715"/>
    </source>
</evidence>
<dbReference type="Proteomes" id="UP000603715">
    <property type="component" value="Unassembled WGS sequence"/>
</dbReference>
<keyword evidence="2" id="KW-1185">Reference proteome</keyword>
<name>A0ABR8M2H6_9FLAO</name>
<sequence length="90" mass="10733">MGYKDWKMNIKHLTEYLMSYVSAMQSNNEEETDRLMKEISLIFDKLQSVTSNETKKEEIINLILLKIKEKTLSHFDVANYTMEFVLFGFR</sequence>
<evidence type="ECO:0000313" key="1">
    <source>
        <dbReference type="EMBL" id="MBD3904494.1"/>
    </source>
</evidence>